<evidence type="ECO:0000313" key="2">
    <source>
        <dbReference type="Proteomes" id="UP000234275"/>
    </source>
</evidence>
<evidence type="ECO:0008006" key="3">
    <source>
        <dbReference type="Google" id="ProtNLM"/>
    </source>
</evidence>
<dbReference type="SUPFAM" id="SSF48208">
    <property type="entry name" value="Six-hairpin glycosidases"/>
    <property type="match status" value="1"/>
</dbReference>
<sequence length="178" mass="20371">MDARLQILFTYQLSRDDRLARKCIQEFYASRRADGLLETHFPSSTSVVNIPFFSLYWILMVLDQLMYRGDERLVRKYLGAIDGILDHFDQRVAANRLVGRLERDVWPFVDSTREWSELSPGGGFRGLAVPPAYHRTGQMTCSSLIYSYALQKAAQVCEYAARRRGSPRRCRACSCGGC</sequence>
<dbReference type="GeneID" id="36556145"/>
<comment type="caution">
    <text evidence="1">The sequence shown here is derived from an EMBL/GenBank/DDBJ whole genome shotgun (WGS) entry which is preliminary data.</text>
</comment>
<protein>
    <recommendedName>
        <fullName evidence="3">Alpha-L-rhamnosidase six-hairpin glycosidase domain-containing protein</fullName>
    </recommendedName>
</protein>
<accession>A0A2I2GSD1</accession>
<dbReference type="GO" id="GO:0003824">
    <property type="term" value="F:catalytic activity"/>
    <property type="evidence" value="ECO:0007669"/>
    <property type="project" value="UniProtKB-ARBA"/>
</dbReference>
<dbReference type="Gene3D" id="1.50.10.10">
    <property type="match status" value="1"/>
</dbReference>
<dbReference type="VEuPathDB" id="FungiDB:P170DRAFT_433278"/>
<dbReference type="STRING" id="1392250.A0A2I2GSD1"/>
<dbReference type="RefSeq" id="XP_024711093.1">
    <property type="nucleotide sequence ID" value="XM_024848446.1"/>
</dbReference>
<dbReference type="PANTHER" id="PTHR34987">
    <property type="entry name" value="C, PUTATIVE (AFU_ORTHOLOGUE AFUA_3G02880)-RELATED"/>
    <property type="match status" value="1"/>
</dbReference>
<dbReference type="GO" id="GO:0005975">
    <property type="term" value="P:carbohydrate metabolic process"/>
    <property type="evidence" value="ECO:0007669"/>
    <property type="project" value="InterPro"/>
</dbReference>
<dbReference type="InterPro" id="IPR008928">
    <property type="entry name" value="6-hairpin_glycosidase_sf"/>
</dbReference>
<organism evidence="1 2">
    <name type="scientific">Aspergillus steynii IBT 23096</name>
    <dbReference type="NCBI Taxonomy" id="1392250"/>
    <lineage>
        <taxon>Eukaryota</taxon>
        <taxon>Fungi</taxon>
        <taxon>Dikarya</taxon>
        <taxon>Ascomycota</taxon>
        <taxon>Pezizomycotina</taxon>
        <taxon>Eurotiomycetes</taxon>
        <taxon>Eurotiomycetidae</taxon>
        <taxon>Eurotiales</taxon>
        <taxon>Aspergillaceae</taxon>
        <taxon>Aspergillus</taxon>
        <taxon>Aspergillus subgen. Circumdati</taxon>
    </lineage>
</organism>
<dbReference type="AlphaFoldDB" id="A0A2I2GSD1"/>
<dbReference type="OrthoDB" id="6503935at2759"/>
<dbReference type="EMBL" id="MSFO01000001">
    <property type="protein sequence ID" value="PLB55791.1"/>
    <property type="molecule type" value="Genomic_DNA"/>
</dbReference>
<proteinExistence type="predicted"/>
<evidence type="ECO:0000313" key="1">
    <source>
        <dbReference type="EMBL" id="PLB55791.1"/>
    </source>
</evidence>
<dbReference type="PANTHER" id="PTHR34987:SF2">
    <property type="entry name" value="B, PUTATIVE (AFU_ORTHOLOGUE AFUA_7G05040)-RELATED"/>
    <property type="match status" value="1"/>
</dbReference>
<dbReference type="Proteomes" id="UP000234275">
    <property type="component" value="Unassembled WGS sequence"/>
</dbReference>
<name>A0A2I2GSD1_9EURO</name>
<dbReference type="InterPro" id="IPR012341">
    <property type="entry name" value="6hp_glycosidase-like_sf"/>
</dbReference>
<reference evidence="1 2" key="1">
    <citation type="submission" date="2016-12" db="EMBL/GenBank/DDBJ databases">
        <title>The genomes of Aspergillus section Nigri reveals drivers in fungal speciation.</title>
        <authorList>
            <consortium name="DOE Joint Genome Institute"/>
            <person name="Vesth T.C."/>
            <person name="Nybo J."/>
            <person name="Theobald S."/>
            <person name="Brandl J."/>
            <person name="Frisvad J.C."/>
            <person name="Nielsen K.F."/>
            <person name="Lyhne E.K."/>
            <person name="Kogle M.E."/>
            <person name="Kuo A."/>
            <person name="Riley R."/>
            <person name="Clum A."/>
            <person name="Nolan M."/>
            <person name="Lipzen A."/>
            <person name="Salamov A."/>
            <person name="Henrissat B."/>
            <person name="Wiebenga A."/>
            <person name="De Vries R.P."/>
            <person name="Grigoriev I.V."/>
            <person name="Mortensen U.H."/>
            <person name="Andersen M.R."/>
            <person name="Baker S.E."/>
        </authorList>
    </citation>
    <scope>NUCLEOTIDE SEQUENCE [LARGE SCALE GENOMIC DNA]</scope>
    <source>
        <strain evidence="1 2">IBT 23096</strain>
    </source>
</reference>
<gene>
    <name evidence="1" type="ORF">P170DRAFT_433278</name>
</gene>
<keyword evidence="2" id="KW-1185">Reference proteome</keyword>